<feature type="transmembrane region" description="Helical" evidence="7">
    <location>
        <begin position="168"/>
        <end position="189"/>
    </location>
</feature>
<dbReference type="EMBL" id="SRHY01000004">
    <property type="protein sequence ID" value="TFJ93683.1"/>
    <property type="molecule type" value="Genomic_DNA"/>
</dbReference>
<dbReference type="AlphaFoldDB" id="A0A4Y9AD15"/>
<proteinExistence type="inferred from homology"/>
<organism evidence="9 10">
    <name type="scientific">Lentibacillus salicampi</name>
    <dbReference type="NCBI Taxonomy" id="175306"/>
    <lineage>
        <taxon>Bacteria</taxon>
        <taxon>Bacillati</taxon>
        <taxon>Bacillota</taxon>
        <taxon>Bacilli</taxon>
        <taxon>Bacillales</taxon>
        <taxon>Bacillaceae</taxon>
        <taxon>Lentibacillus</taxon>
    </lineage>
</organism>
<gene>
    <name evidence="9" type="ORF">E4U82_04795</name>
</gene>
<dbReference type="RefSeq" id="WP_135108939.1">
    <property type="nucleotide sequence ID" value="NZ_SRHY01000004.1"/>
</dbReference>
<evidence type="ECO:0000256" key="5">
    <source>
        <dbReference type="ARBA" id="ARBA00022989"/>
    </source>
</evidence>
<dbReference type="PANTHER" id="PTHR30012:SF0">
    <property type="entry name" value="TYPE II SECRETION SYSTEM PROTEIN F-RELATED"/>
    <property type="match status" value="1"/>
</dbReference>
<evidence type="ECO:0000256" key="7">
    <source>
        <dbReference type="SAM" id="Phobius"/>
    </source>
</evidence>
<dbReference type="InterPro" id="IPR003004">
    <property type="entry name" value="GspF/PilC"/>
</dbReference>
<protein>
    <submittedName>
        <fullName evidence="9">Chromosome partitioning protein ParA</fullName>
    </submittedName>
</protein>
<dbReference type="Proteomes" id="UP000298484">
    <property type="component" value="Unassembled WGS sequence"/>
</dbReference>
<dbReference type="InterPro" id="IPR047692">
    <property type="entry name" value="T4P_ComGB"/>
</dbReference>
<evidence type="ECO:0000313" key="10">
    <source>
        <dbReference type="Proteomes" id="UP000298484"/>
    </source>
</evidence>
<sequence length="351" mass="40830">MDLSEKKRFWRPVTSAPKKELQLRFLRRLSRLLNNGYPIIEALDIIQWDSQLKPMASSVKSSLKSGRHFDEALEHIRFNQTVTAYLYFVRNNGDLQSSVEKCITMFEQRLLYTKKFQETVRYPAILLVVFAVLLYFVKQSILPSFIDLFQNSAETASTVMLTMGLIDFAVQFIMILGLIFGIGFLIWRLNEKKLSIDKRIRFYSMLPVYRKYKKMETSFLFAAHLSSLLTTGLSIKEILMNMSNQKKQPILAYYASLLTAELSKGIYVTHLLATLPLMDQQISHIFQKNADTEALEKDLSIYAEIQTEEIHRKIMKAIHYIQPVFFSVLAALIIFIYVALMWPMFQLIETI</sequence>
<dbReference type="InterPro" id="IPR042094">
    <property type="entry name" value="T2SS_GspF_sf"/>
</dbReference>
<evidence type="ECO:0000256" key="3">
    <source>
        <dbReference type="ARBA" id="ARBA00022475"/>
    </source>
</evidence>
<reference evidence="9 10" key="1">
    <citation type="submission" date="2019-03" db="EMBL/GenBank/DDBJ databases">
        <title>Genome sequence of Lentibacillus salicampi ATCC BAA-719.</title>
        <authorList>
            <person name="Maclea K.S."/>
            <person name="Simoes Junior M."/>
        </authorList>
    </citation>
    <scope>NUCLEOTIDE SEQUENCE [LARGE SCALE GENOMIC DNA]</scope>
    <source>
        <strain evidence="9 10">ATCC BAA-719</strain>
    </source>
</reference>
<name>A0A4Y9AD15_9BACI</name>
<accession>A0A4Y9AD15</accession>
<evidence type="ECO:0000256" key="2">
    <source>
        <dbReference type="ARBA" id="ARBA00005745"/>
    </source>
</evidence>
<dbReference type="NCBIfam" id="NF041012">
    <property type="entry name" value="T4P_ComGB"/>
    <property type="match status" value="1"/>
</dbReference>
<dbReference type="Gene3D" id="1.20.81.30">
    <property type="entry name" value="Type II secretion system (T2SS), domain F"/>
    <property type="match status" value="2"/>
</dbReference>
<feature type="transmembrane region" description="Helical" evidence="7">
    <location>
        <begin position="119"/>
        <end position="137"/>
    </location>
</feature>
<comment type="subcellular location">
    <subcellularLocation>
        <location evidence="1">Cell membrane</location>
        <topology evidence="1">Multi-pass membrane protein</topology>
    </subcellularLocation>
</comment>
<dbReference type="PRINTS" id="PR00812">
    <property type="entry name" value="BCTERIALGSPF"/>
</dbReference>
<evidence type="ECO:0000256" key="6">
    <source>
        <dbReference type="ARBA" id="ARBA00023136"/>
    </source>
</evidence>
<feature type="transmembrane region" description="Helical" evidence="7">
    <location>
        <begin position="251"/>
        <end position="273"/>
    </location>
</feature>
<dbReference type="PANTHER" id="PTHR30012">
    <property type="entry name" value="GENERAL SECRETION PATHWAY PROTEIN"/>
    <property type="match status" value="1"/>
</dbReference>
<feature type="domain" description="Type II secretion system protein GspF" evidence="8">
    <location>
        <begin position="221"/>
        <end position="343"/>
    </location>
</feature>
<feature type="transmembrane region" description="Helical" evidence="7">
    <location>
        <begin position="219"/>
        <end position="239"/>
    </location>
</feature>
<keyword evidence="3" id="KW-1003">Cell membrane</keyword>
<dbReference type="OrthoDB" id="2974223at2"/>
<keyword evidence="5 7" id="KW-1133">Transmembrane helix</keyword>
<dbReference type="Pfam" id="PF00482">
    <property type="entry name" value="T2SSF"/>
    <property type="match status" value="2"/>
</dbReference>
<comment type="similarity">
    <text evidence="2">Belongs to the GSP F family.</text>
</comment>
<evidence type="ECO:0000256" key="1">
    <source>
        <dbReference type="ARBA" id="ARBA00004651"/>
    </source>
</evidence>
<keyword evidence="4 7" id="KW-0812">Transmembrane</keyword>
<keyword evidence="10" id="KW-1185">Reference proteome</keyword>
<dbReference type="InterPro" id="IPR018076">
    <property type="entry name" value="T2SS_GspF_dom"/>
</dbReference>
<evidence type="ECO:0000256" key="4">
    <source>
        <dbReference type="ARBA" id="ARBA00022692"/>
    </source>
</evidence>
<keyword evidence="6 7" id="KW-0472">Membrane</keyword>
<evidence type="ECO:0000313" key="9">
    <source>
        <dbReference type="EMBL" id="TFJ93683.1"/>
    </source>
</evidence>
<feature type="transmembrane region" description="Helical" evidence="7">
    <location>
        <begin position="320"/>
        <end position="345"/>
    </location>
</feature>
<comment type="caution">
    <text evidence="9">The sequence shown here is derived from an EMBL/GenBank/DDBJ whole genome shotgun (WGS) entry which is preliminary data.</text>
</comment>
<feature type="domain" description="Type II secretion system protein GspF" evidence="8">
    <location>
        <begin position="25"/>
        <end position="137"/>
    </location>
</feature>
<evidence type="ECO:0000259" key="8">
    <source>
        <dbReference type="Pfam" id="PF00482"/>
    </source>
</evidence>
<dbReference type="GO" id="GO:0005886">
    <property type="term" value="C:plasma membrane"/>
    <property type="evidence" value="ECO:0007669"/>
    <property type="project" value="UniProtKB-SubCell"/>
</dbReference>